<keyword evidence="2" id="KW-0418">Kinase</keyword>
<keyword evidence="2" id="KW-0808">Transferase</keyword>
<dbReference type="Gene3D" id="1.10.10.10">
    <property type="entry name" value="Winged helix-like DNA-binding domain superfamily/Winged helix DNA-binding domain"/>
    <property type="match status" value="1"/>
</dbReference>
<dbReference type="AlphaFoldDB" id="A0A7W5XL20"/>
<dbReference type="SUPFAM" id="SSF46785">
    <property type="entry name" value="Winged helix' DNA-binding domain"/>
    <property type="match status" value="1"/>
</dbReference>
<dbReference type="InterPro" id="IPR043129">
    <property type="entry name" value="ATPase_NBD"/>
</dbReference>
<keyword evidence="3" id="KW-1185">Reference proteome</keyword>
<dbReference type="SUPFAM" id="SSF53067">
    <property type="entry name" value="Actin-like ATPase domain"/>
    <property type="match status" value="1"/>
</dbReference>
<dbReference type="RefSeq" id="WP_183358697.1">
    <property type="nucleotide sequence ID" value="NZ_BAABKR010000016.1"/>
</dbReference>
<dbReference type="InterPro" id="IPR036388">
    <property type="entry name" value="WH-like_DNA-bd_sf"/>
</dbReference>
<dbReference type="Proteomes" id="UP000547528">
    <property type="component" value="Unassembled WGS sequence"/>
</dbReference>
<gene>
    <name evidence="2" type="ORF">FHX47_001896</name>
</gene>
<comment type="caution">
    <text evidence="2">The sequence shown here is derived from an EMBL/GenBank/DDBJ whole genome shotgun (WGS) entry which is preliminary data.</text>
</comment>
<name>A0A7W5XL20_9MICC</name>
<accession>A0A7W5XL20</accession>
<comment type="similarity">
    <text evidence="1">Belongs to the ROK (NagC/XylR) family.</text>
</comment>
<protein>
    <submittedName>
        <fullName evidence="2">Putative NBD/HSP70 family sugar kinase</fullName>
    </submittedName>
</protein>
<dbReference type="Gene3D" id="3.30.420.40">
    <property type="match status" value="2"/>
</dbReference>
<organism evidence="2 3">
    <name type="scientific">Garicola koreensis</name>
    <dbReference type="NCBI Taxonomy" id="1262554"/>
    <lineage>
        <taxon>Bacteria</taxon>
        <taxon>Bacillati</taxon>
        <taxon>Actinomycetota</taxon>
        <taxon>Actinomycetes</taxon>
        <taxon>Micrococcales</taxon>
        <taxon>Micrococcaceae</taxon>
        <taxon>Garicola</taxon>
    </lineage>
</organism>
<dbReference type="Pfam" id="PF00480">
    <property type="entry name" value="ROK"/>
    <property type="match status" value="1"/>
</dbReference>
<sequence length="407" mass="41644">MSLEPRGAAHSPLLAAHPTSPGSVFQLLRDGVPRTRADLAAQTGLARSTVSARVDELLGASLIAPFGENSSTGGRPPATFSVNPAARCVVAVDLGGTHARIAVTDLAGEVLAEEELELAIDQGPVPVLDTVSEIARRLLAEAGWSPEKLIGIGIGLPGPVEFATGKPTSPPIMPGWDGFDVPAHLRRTFDVPILVDNDVNAMVLGEHDMVYPDVDHMMFVKTATGVGAGIISDSQLQHGAQGAAGDLGHVAVPDGDQTPCTCGNLGCLEAVASGAAIVARLREQGFDVTGQAEMVELVRSADPAAVRTVRQAGRQVGAVLASCVNLLNPSVIVIGGLVSTAGEHFLAGIRESVYSRSLPLATQHLRIVGTVTSGRAGVLGASAMVTTHTLSAEHINAMLAGSGPAAS</sequence>
<dbReference type="EMBL" id="JACIBT010000012">
    <property type="protein sequence ID" value="MBB3668267.1"/>
    <property type="molecule type" value="Genomic_DNA"/>
</dbReference>
<dbReference type="PANTHER" id="PTHR18964">
    <property type="entry name" value="ROK (REPRESSOR, ORF, KINASE) FAMILY"/>
    <property type="match status" value="1"/>
</dbReference>
<evidence type="ECO:0000313" key="2">
    <source>
        <dbReference type="EMBL" id="MBB3668267.1"/>
    </source>
</evidence>
<dbReference type="PANTHER" id="PTHR18964:SF173">
    <property type="entry name" value="GLUCOKINASE"/>
    <property type="match status" value="1"/>
</dbReference>
<dbReference type="InterPro" id="IPR036390">
    <property type="entry name" value="WH_DNA-bd_sf"/>
</dbReference>
<dbReference type="InterPro" id="IPR000600">
    <property type="entry name" value="ROK"/>
</dbReference>
<reference evidence="2 3" key="1">
    <citation type="submission" date="2020-08" db="EMBL/GenBank/DDBJ databases">
        <title>Sequencing the genomes of 1000 actinobacteria strains.</title>
        <authorList>
            <person name="Klenk H.-P."/>
        </authorList>
    </citation>
    <scope>NUCLEOTIDE SEQUENCE [LARGE SCALE GENOMIC DNA]</scope>
    <source>
        <strain evidence="2 3">DSM 28238</strain>
    </source>
</reference>
<proteinExistence type="inferred from homology"/>
<evidence type="ECO:0000256" key="1">
    <source>
        <dbReference type="ARBA" id="ARBA00006479"/>
    </source>
</evidence>
<dbReference type="GO" id="GO:0016301">
    <property type="term" value="F:kinase activity"/>
    <property type="evidence" value="ECO:0007669"/>
    <property type="project" value="UniProtKB-KW"/>
</dbReference>
<evidence type="ECO:0000313" key="3">
    <source>
        <dbReference type="Proteomes" id="UP000547528"/>
    </source>
</evidence>